<keyword evidence="1" id="KW-0805">Transcription regulation</keyword>
<feature type="domain" description="HTH marR-type" evidence="4">
    <location>
        <begin position="6"/>
        <end position="139"/>
    </location>
</feature>
<dbReference type="PROSITE" id="PS50995">
    <property type="entry name" value="HTH_MARR_2"/>
    <property type="match status" value="1"/>
</dbReference>
<dbReference type="PANTHER" id="PTHR33164">
    <property type="entry name" value="TRANSCRIPTIONAL REGULATOR, MARR FAMILY"/>
    <property type="match status" value="1"/>
</dbReference>
<keyword evidence="3" id="KW-0804">Transcription</keyword>
<protein>
    <submittedName>
        <fullName evidence="5">Transcriptional regulator</fullName>
    </submittedName>
</protein>
<dbReference type="GO" id="GO:0006950">
    <property type="term" value="P:response to stress"/>
    <property type="evidence" value="ECO:0007669"/>
    <property type="project" value="TreeGrafter"/>
</dbReference>
<accession>A0A212L6V7</accession>
<dbReference type="RefSeq" id="WP_179980626.1">
    <property type="nucleotide sequence ID" value="NZ_LT608333.1"/>
</dbReference>
<evidence type="ECO:0000256" key="1">
    <source>
        <dbReference type="ARBA" id="ARBA00023015"/>
    </source>
</evidence>
<sequence length="147" mass="16321">MSTSPRDTVGMLLSRSGRVWRTRLDERLEPLGLTQARWLVLMHLSRMGGEAPQKELAQSIGVESPTMVRVVDGLERLGLVERVGQKDDRRAKTVRLTHKAQGVNEEIQRIGAGLRAEALAGLSDEELAEFLRILEIILNNLCAAAVR</sequence>
<dbReference type="GO" id="GO:0003677">
    <property type="term" value="F:DNA binding"/>
    <property type="evidence" value="ECO:0007669"/>
    <property type="project" value="UniProtKB-KW"/>
</dbReference>
<dbReference type="NCBIfam" id="NF002926">
    <property type="entry name" value="PRK03573.1"/>
    <property type="match status" value="1"/>
</dbReference>
<dbReference type="InterPro" id="IPR023187">
    <property type="entry name" value="Tscrpt_reg_MarR-type_CS"/>
</dbReference>
<dbReference type="InterPro" id="IPR039422">
    <property type="entry name" value="MarR/SlyA-like"/>
</dbReference>
<evidence type="ECO:0000259" key="4">
    <source>
        <dbReference type="PROSITE" id="PS50995"/>
    </source>
</evidence>
<name>A0A212L6V7_9BACT</name>
<dbReference type="PANTHER" id="PTHR33164:SF64">
    <property type="entry name" value="TRANSCRIPTIONAL REGULATOR SLYA"/>
    <property type="match status" value="1"/>
</dbReference>
<organism evidence="5">
    <name type="scientific">uncultured Desulfovibrio sp</name>
    <dbReference type="NCBI Taxonomy" id="167968"/>
    <lineage>
        <taxon>Bacteria</taxon>
        <taxon>Pseudomonadati</taxon>
        <taxon>Thermodesulfobacteriota</taxon>
        <taxon>Desulfovibrionia</taxon>
        <taxon>Desulfovibrionales</taxon>
        <taxon>Desulfovibrionaceae</taxon>
        <taxon>Desulfovibrio</taxon>
        <taxon>environmental samples</taxon>
    </lineage>
</organism>
<dbReference type="InterPro" id="IPR000835">
    <property type="entry name" value="HTH_MarR-typ"/>
</dbReference>
<dbReference type="Pfam" id="PF12802">
    <property type="entry name" value="MarR_2"/>
    <property type="match status" value="1"/>
</dbReference>
<dbReference type="AlphaFoldDB" id="A0A212L6V7"/>
<dbReference type="InterPro" id="IPR036388">
    <property type="entry name" value="WH-like_DNA-bd_sf"/>
</dbReference>
<dbReference type="EMBL" id="FMJC01000002">
    <property type="protein sequence ID" value="SCM73291.1"/>
    <property type="molecule type" value="Genomic_DNA"/>
</dbReference>
<dbReference type="InterPro" id="IPR036390">
    <property type="entry name" value="WH_DNA-bd_sf"/>
</dbReference>
<keyword evidence="2" id="KW-0238">DNA-binding</keyword>
<dbReference type="SUPFAM" id="SSF46785">
    <property type="entry name" value="Winged helix' DNA-binding domain"/>
    <property type="match status" value="1"/>
</dbReference>
<dbReference type="GO" id="GO:0003700">
    <property type="term" value="F:DNA-binding transcription factor activity"/>
    <property type="evidence" value="ECO:0007669"/>
    <property type="project" value="InterPro"/>
</dbReference>
<gene>
    <name evidence="5" type="ORF">KL86DES1_21209</name>
</gene>
<evidence type="ECO:0000256" key="3">
    <source>
        <dbReference type="ARBA" id="ARBA00023163"/>
    </source>
</evidence>
<reference evidence="5" key="1">
    <citation type="submission" date="2016-08" db="EMBL/GenBank/DDBJ databases">
        <authorList>
            <person name="Seilhamer J.J."/>
        </authorList>
    </citation>
    <scope>NUCLEOTIDE SEQUENCE</scope>
    <source>
        <strain evidence="5">86-1</strain>
    </source>
</reference>
<evidence type="ECO:0000313" key="5">
    <source>
        <dbReference type="EMBL" id="SCM73291.1"/>
    </source>
</evidence>
<dbReference type="Gene3D" id="1.10.10.10">
    <property type="entry name" value="Winged helix-like DNA-binding domain superfamily/Winged helix DNA-binding domain"/>
    <property type="match status" value="1"/>
</dbReference>
<evidence type="ECO:0000256" key="2">
    <source>
        <dbReference type="ARBA" id="ARBA00023125"/>
    </source>
</evidence>
<proteinExistence type="predicted"/>
<dbReference type="PROSITE" id="PS01117">
    <property type="entry name" value="HTH_MARR_1"/>
    <property type="match status" value="1"/>
</dbReference>
<dbReference type="PRINTS" id="PR00598">
    <property type="entry name" value="HTHMARR"/>
</dbReference>
<dbReference type="SMART" id="SM00347">
    <property type="entry name" value="HTH_MARR"/>
    <property type="match status" value="1"/>
</dbReference>